<comment type="caution">
    <text evidence="6">The sequence shown here is derived from an EMBL/GenBank/DDBJ whole genome shotgun (WGS) entry which is preliminary data.</text>
</comment>
<dbReference type="InterPro" id="IPR051015">
    <property type="entry name" value="EvgA-like"/>
</dbReference>
<evidence type="ECO:0000313" key="7">
    <source>
        <dbReference type="Proteomes" id="UP000439986"/>
    </source>
</evidence>
<dbReference type="Proteomes" id="UP000439986">
    <property type="component" value="Unassembled WGS sequence"/>
</dbReference>
<gene>
    <name evidence="6" type="ORF">GJ698_00910</name>
</gene>
<organism evidence="6 7">
    <name type="scientific">Duganella aquatilis</name>
    <dbReference type="NCBI Taxonomy" id="2666082"/>
    <lineage>
        <taxon>Bacteria</taxon>
        <taxon>Pseudomonadati</taxon>
        <taxon>Pseudomonadota</taxon>
        <taxon>Betaproteobacteria</taxon>
        <taxon>Burkholderiales</taxon>
        <taxon>Oxalobacteraceae</taxon>
        <taxon>Telluria group</taxon>
        <taxon>Duganella</taxon>
    </lineage>
</organism>
<reference evidence="6 7" key="1">
    <citation type="submission" date="2019-11" db="EMBL/GenBank/DDBJ databases">
        <title>Novel species isolated from a subtropical stream in China.</title>
        <authorList>
            <person name="Lu H."/>
        </authorList>
    </citation>
    <scope>NUCLEOTIDE SEQUENCE [LARGE SCALE GENOMIC DNA]</scope>
    <source>
        <strain evidence="6 7">FT26W</strain>
    </source>
</reference>
<dbReference type="InterPro" id="IPR016032">
    <property type="entry name" value="Sig_transdc_resp-reg_C-effctor"/>
</dbReference>
<dbReference type="EMBL" id="WKJL01000001">
    <property type="protein sequence ID" value="MRW82649.1"/>
    <property type="molecule type" value="Genomic_DNA"/>
</dbReference>
<evidence type="ECO:0000259" key="4">
    <source>
        <dbReference type="PROSITE" id="PS50043"/>
    </source>
</evidence>
<protein>
    <submittedName>
        <fullName evidence="6">Response regulator</fullName>
    </submittedName>
</protein>
<evidence type="ECO:0000256" key="1">
    <source>
        <dbReference type="ARBA" id="ARBA00022553"/>
    </source>
</evidence>
<proteinExistence type="predicted"/>
<evidence type="ECO:0000259" key="5">
    <source>
        <dbReference type="PROSITE" id="PS50110"/>
    </source>
</evidence>
<accession>A0A844D635</accession>
<feature type="domain" description="HTH luxR-type" evidence="4">
    <location>
        <begin position="140"/>
        <end position="205"/>
    </location>
</feature>
<keyword evidence="7" id="KW-1185">Reference proteome</keyword>
<keyword evidence="1 3" id="KW-0597">Phosphoprotein</keyword>
<dbReference type="Pfam" id="PF00196">
    <property type="entry name" value="GerE"/>
    <property type="match status" value="1"/>
</dbReference>
<dbReference type="PANTHER" id="PTHR45566:SF2">
    <property type="entry name" value="NARL SUBFAMILY"/>
    <property type="match status" value="1"/>
</dbReference>
<dbReference type="GO" id="GO:0000160">
    <property type="term" value="P:phosphorelay signal transduction system"/>
    <property type="evidence" value="ECO:0007669"/>
    <property type="project" value="InterPro"/>
</dbReference>
<dbReference type="GO" id="GO:0006355">
    <property type="term" value="P:regulation of DNA-templated transcription"/>
    <property type="evidence" value="ECO:0007669"/>
    <property type="project" value="InterPro"/>
</dbReference>
<dbReference type="SUPFAM" id="SSF52172">
    <property type="entry name" value="CheY-like"/>
    <property type="match status" value="1"/>
</dbReference>
<keyword evidence="2" id="KW-0238">DNA-binding</keyword>
<dbReference type="PROSITE" id="PS50043">
    <property type="entry name" value="HTH_LUXR_2"/>
    <property type="match status" value="1"/>
</dbReference>
<dbReference type="PROSITE" id="PS50110">
    <property type="entry name" value="RESPONSE_REGULATORY"/>
    <property type="match status" value="1"/>
</dbReference>
<dbReference type="InterPro" id="IPR000792">
    <property type="entry name" value="Tscrpt_reg_LuxR_C"/>
</dbReference>
<dbReference type="GO" id="GO:0003677">
    <property type="term" value="F:DNA binding"/>
    <property type="evidence" value="ECO:0007669"/>
    <property type="project" value="UniProtKB-KW"/>
</dbReference>
<evidence type="ECO:0000256" key="3">
    <source>
        <dbReference type="PROSITE-ProRule" id="PRU00169"/>
    </source>
</evidence>
<feature type="domain" description="Response regulatory" evidence="5">
    <location>
        <begin position="7"/>
        <end position="123"/>
    </location>
</feature>
<evidence type="ECO:0000256" key="2">
    <source>
        <dbReference type="ARBA" id="ARBA00023125"/>
    </source>
</evidence>
<dbReference type="PROSITE" id="PS00622">
    <property type="entry name" value="HTH_LUXR_1"/>
    <property type="match status" value="1"/>
</dbReference>
<dbReference type="InterPro" id="IPR058245">
    <property type="entry name" value="NreC/VraR/RcsB-like_REC"/>
</dbReference>
<dbReference type="Gene3D" id="3.40.50.2300">
    <property type="match status" value="1"/>
</dbReference>
<dbReference type="PANTHER" id="PTHR45566">
    <property type="entry name" value="HTH-TYPE TRANSCRIPTIONAL REGULATOR YHJB-RELATED"/>
    <property type="match status" value="1"/>
</dbReference>
<dbReference type="AlphaFoldDB" id="A0A844D635"/>
<dbReference type="CDD" id="cd17535">
    <property type="entry name" value="REC_NarL-like"/>
    <property type="match status" value="1"/>
</dbReference>
<dbReference type="PRINTS" id="PR00038">
    <property type="entry name" value="HTHLUXR"/>
</dbReference>
<dbReference type="RefSeq" id="WP_154355709.1">
    <property type="nucleotide sequence ID" value="NZ_WKJL01000001.1"/>
</dbReference>
<dbReference type="Pfam" id="PF00072">
    <property type="entry name" value="Response_reg"/>
    <property type="match status" value="1"/>
</dbReference>
<dbReference type="CDD" id="cd06170">
    <property type="entry name" value="LuxR_C_like"/>
    <property type="match status" value="1"/>
</dbReference>
<evidence type="ECO:0000313" key="6">
    <source>
        <dbReference type="EMBL" id="MRW82649.1"/>
    </source>
</evidence>
<dbReference type="InterPro" id="IPR011006">
    <property type="entry name" value="CheY-like_superfamily"/>
</dbReference>
<feature type="modified residue" description="4-aspartylphosphate" evidence="3">
    <location>
        <position position="58"/>
    </location>
</feature>
<dbReference type="SMART" id="SM00421">
    <property type="entry name" value="HTH_LUXR"/>
    <property type="match status" value="1"/>
</dbReference>
<dbReference type="InterPro" id="IPR001789">
    <property type="entry name" value="Sig_transdc_resp-reg_receiver"/>
</dbReference>
<dbReference type="SUPFAM" id="SSF46894">
    <property type="entry name" value="C-terminal effector domain of the bipartite response regulators"/>
    <property type="match status" value="1"/>
</dbReference>
<name>A0A844D635_9BURK</name>
<sequence>MSSKPITVFIVDDHPLFRQGLHSIFKDEPDFEVIGEAGTGREAVAQYLTHQPDVIVMDIQMPELDGIEATAVIRKYFPLARIVILTTYEGGSHALRAIKAGAAGYMLKSKVRKDLLDVIRAVHAGEQCIMPVVAVAVTAHLGHGEPLTSRELQVIELAAVGKTNRLIGVQLGISEATVSTHMRNVLAKMGANDRTHAVVLALDRGLIDFRKSAT</sequence>
<dbReference type="SMART" id="SM00448">
    <property type="entry name" value="REC"/>
    <property type="match status" value="1"/>
</dbReference>